<feature type="region of interest" description="Disordered" evidence="3">
    <location>
        <begin position="233"/>
        <end position="287"/>
    </location>
</feature>
<comment type="subcellular location">
    <subcellularLocation>
        <location evidence="2">Nucleus</location>
    </subcellularLocation>
</comment>
<dbReference type="AlphaFoldDB" id="A0AAD7Q740"/>
<evidence type="ECO:0000313" key="5">
    <source>
        <dbReference type="EMBL" id="KAJ7976078.1"/>
    </source>
</evidence>
<accession>A0AAD7Q740</accession>
<comment type="function">
    <text evidence="2">Transcription activator.</text>
</comment>
<comment type="caution">
    <text evidence="5">The sequence shown here is derived from an EMBL/GenBank/DDBJ whole genome shotgun (WGS) entry which is preliminary data.</text>
</comment>
<keyword evidence="2" id="KW-0804">Transcription</keyword>
<feature type="region of interest" description="Disordered" evidence="3">
    <location>
        <begin position="135"/>
        <end position="174"/>
    </location>
</feature>
<reference evidence="5" key="1">
    <citation type="journal article" date="2023" name="Science">
        <title>Elucidation of the pathway for biosynthesis of saponin adjuvants from the soapbark tree.</title>
        <authorList>
            <person name="Reed J."/>
            <person name="Orme A."/>
            <person name="El-Demerdash A."/>
            <person name="Owen C."/>
            <person name="Martin L.B.B."/>
            <person name="Misra R.C."/>
            <person name="Kikuchi S."/>
            <person name="Rejzek M."/>
            <person name="Martin A.C."/>
            <person name="Harkess A."/>
            <person name="Leebens-Mack J."/>
            <person name="Louveau T."/>
            <person name="Stephenson M.J."/>
            <person name="Osbourn A."/>
        </authorList>
    </citation>
    <scope>NUCLEOTIDE SEQUENCE</scope>
    <source>
        <strain evidence="5">S10</strain>
    </source>
</reference>
<dbReference type="GO" id="GO:0006351">
    <property type="term" value="P:DNA-templated transcription"/>
    <property type="evidence" value="ECO:0007669"/>
    <property type="project" value="UniProtKB-UniRule"/>
</dbReference>
<dbReference type="InterPro" id="IPR031137">
    <property type="entry name" value="GRF"/>
</dbReference>
<feature type="compositionally biased region" description="Gly residues" evidence="3">
    <location>
        <begin position="154"/>
        <end position="171"/>
    </location>
</feature>
<feature type="compositionally biased region" description="Polar residues" evidence="3">
    <location>
        <begin position="244"/>
        <end position="276"/>
    </location>
</feature>
<proteinExistence type="inferred from homology"/>
<dbReference type="GO" id="GO:0005634">
    <property type="term" value="C:nucleus"/>
    <property type="evidence" value="ECO:0007669"/>
    <property type="project" value="UniProtKB-SubCell"/>
</dbReference>
<organism evidence="5 6">
    <name type="scientific">Quillaja saponaria</name>
    <name type="common">Soap bark tree</name>
    <dbReference type="NCBI Taxonomy" id="32244"/>
    <lineage>
        <taxon>Eukaryota</taxon>
        <taxon>Viridiplantae</taxon>
        <taxon>Streptophyta</taxon>
        <taxon>Embryophyta</taxon>
        <taxon>Tracheophyta</taxon>
        <taxon>Spermatophyta</taxon>
        <taxon>Magnoliopsida</taxon>
        <taxon>eudicotyledons</taxon>
        <taxon>Gunneridae</taxon>
        <taxon>Pentapetalae</taxon>
        <taxon>rosids</taxon>
        <taxon>fabids</taxon>
        <taxon>Fabales</taxon>
        <taxon>Quillajaceae</taxon>
        <taxon>Quillaja</taxon>
    </lineage>
</organism>
<dbReference type="KEGG" id="qsa:O6P43_005904"/>
<feature type="region of interest" description="Disordered" evidence="3">
    <location>
        <begin position="308"/>
        <end position="349"/>
    </location>
</feature>
<dbReference type="EMBL" id="JARAOO010000003">
    <property type="protein sequence ID" value="KAJ7976078.1"/>
    <property type="molecule type" value="Genomic_DNA"/>
</dbReference>
<dbReference type="Proteomes" id="UP001163823">
    <property type="component" value="Chromosome 3"/>
</dbReference>
<evidence type="ECO:0000256" key="1">
    <source>
        <dbReference type="ARBA" id="ARBA00023242"/>
    </source>
</evidence>
<comment type="domain">
    <text evidence="2">The QLQ domain and WRC domain may be involved in protein-protein interaction and DNA-binding, respectively.</text>
</comment>
<keyword evidence="1 2" id="KW-0539">Nucleus</keyword>
<sequence length="349" mass="37195">MDLHLKQWRNQHESAQQHPAKIPKLLVEAHQQLSGVSALPSFVSEPNSKISSLSAFPDSTSATTRVPRMGSYFSLAQWQELELQAMIFSLLCYNQGTGAELPWIRSQDGVGGLTAKNGGAQGTWMAGQKYCERHLHRGRNRSRKPVELPTPSTSGGGGSAATDGGGDGGALGATTPISSLPMATVSLKSPFDLHFNHSFPGSKIENNGLFGSHSNANGDVRSDGRILRHFFDDYPRSAQEPDNGDSNSSRMNSATCLSISMPGNPSSDVSLKLSTGNEEDLSNRNGNVDIEQPQLNWEAGWVSTNPVASMGGPLAEALRSSTSSSPTSVLHQLPRSSVSESTSFISNST</sequence>
<dbReference type="PANTHER" id="PTHR31602">
    <property type="entry name" value="GROWTH-REGULATING FACTOR 5"/>
    <property type="match status" value="1"/>
</dbReference>
<name>A0AAD7Q740_QUISA</name>
<evidence type="ECO:0000256" key="2">
    <source>
        <dbReference type="RuleBase" id="RU367127"/>
    </source>
</evidence>
<keyword evidence="2" id="KW-0805">Transcription regulation</keyword>
<dbReference type="PANTHER" id="PTHR31602:SF63">
    <property type="entry name" value="GROWTH-REGULATING FACTOR 3"/>
    <property type="match status" value="1"/>
</dbReference>
<protein>
    <recommendedName>
        <fullName evidence="2">Growth-regulating factor</fullName>
    </recommendedName>
</protein>
<gene>
    <name evidence="5" type="ORF">O6P43_005904</name>
</gene>
<dbReference type="GO" id="GO:0005524">
    <property type="term" value="F:ATP binding"/>
    <property type="evidence" value="ECO:0007669"/>
    <property type="project" value="UniProtKB-UniRule"/>
</dbReference>
<evidence type="ECO:0000313" key="6">
    <source>
        <dbReference type="Proteomes" id="UP001163823"/>
    </source>
</evidence>
<feature type="domain" description="WRC" evidence="4">
    <location>
        <begin position="125"/>
        <end position="147"/>
    </location>
</feature>
<dbReference type="Pfam" id="PF08879">
    <property type="entry name" value="WRC"/>
    <property type="match status" value="1"/>
</dbReference>
<comment type="similarity">
    <text evidence="2">Belongs to the GRF family.</text>
</comment>
<evidence type="ECO:0000259" key="4">
    <source>
        <dbReference type="Pfam" id="PF08879"/>
    </source>
</evidence>
<dbReference type="GO" id="GO:0032502">
    <property type="term" value="P:developmental process"/>
    <property type="evidence" value="ECO:0007669"/>
    <property type="project" value="InterPro"/>
</dbReference>
<keyword evidence="6" id="KW-1185">Reference proteome</keyword>
<keyword evidence="2" id="KW-0010">Activator</keyword>
<evidence type="ECO:0000256" key="3">
    <source>
        <dbReference type="SAM" id="MobiDB-lite"/>
    </source>
</evidence>
<dbReference type="InterPro" id="IPR014977">
    <property type="entry name" value="WRC_dom"/>
</dbReference>
<feature type="compositionally biased region" description="Polar residues" evidence="3">
    <location>
        <begin position="334"/>
        <end position="349"/>
    </location>
</feature>